<sequence length="55" mass="5476">MSVVAPTSLGDEAVVQEAGKFGFEGDPCPECGQFTLVSNGSCLKCVSCGATTGCS</sequence>
<protein>
    <submittedName>
        <fullName evidence="1">Uncharacterized protein</fullName>
    </submittedName>
</protein>
<dbReference type="EMBL" id="UINC01136721">
    <property type="protein sequence ID" value="SVD21649.1"/>
    <property type="molecule type" value="Genomic_DNA"/>
</dbReference>
<accession>A0A382THQ4</accession>
<reference evidence="1" key="1">
    <citation type="submission" date="2018-05" db="EMBL/GenBank/DDBJ databases">
        <authorList>
            <person name="Lanie J.A."/>
            <person name="Ng W.-L."/>
            <person name="Kazmierczak K.M."/>
            <person name="Andrzejewski T.M."/>
            <person name="Davidsen T.M."/>
            <person name="Wayne K.J."/>
            <person name="Tettelin H."/>
            <person name="Glass J.I."/>
            <person name="Rusch D."/>
            <person name="Podicherti R."/>
            <person name="Tsui H.-C.T."/>
            <person name="Winkler M.E."/>
        </authorList>
    </citation>
    <scope>NUCLEOTIDE SEQUENCE</scope>
</reference>
<organism evidence="1">
    <name type="scientific">marine metagenome</name>
    <dbReference type="NCBI Taxonomy" id="408172"/>
    <lineage>
        <taxon>unclassified sequences</taxon>
        <taxon>metagenomes</taxon>
        <taxon>ecological metagenomes</taxon>
    </lineage>
</organism>
<evidence type="ECO:0000313" key="1">
    <source>
        <dbReference type="EMBL" id="SVD21649.1"/>
    </source>
</evidence>
<name>A0A382THQ4_9ZZZZ</name>
<gene>
    <name evidence="1" type="ORF">METZ01_LOCUS374503</name>
</gene>
<proteinExistence type="predicted"/>
<dbReference type="AlphaFoldDB" id="A0A382THQ4"/>